<organism evidence="1">
    <name type="scientific">marine metagenome</name>
    <dbReference type="NCBI Taxonomy" id="408172"/>
    <lineage>
        <taxon>unclassified sequences</taxon>
        <taxon>metagenomes</taxon>
        <taxon>ecological metagenomes</taxon>
    </lineage>
</organism>
<dbReference type="AlphaFoldDB" id="A0A382IRK1"/>
<feature type="non-terminal residue" evidence="1">
    <location>
        <position position="128"/>
    </location>
</feature>
<dbReference type="InterPro" id="IPR032675">
    <property type="entry name" value="LRR_dom_sf"/>
</dbReference>
<name>A0A382IRK1_9ZZZZ</name>
<evidence type="ECO:0000313" key="1">
    <source>
        <dbReference type="EMBL" id="SVC02236.1"/>
    </source>
</evidence>
<reference evidence="1" key="1">
    <citation type="submission" date="2018-05" db="EMBL/GenBank/DDBJ databases">
        <authorList>
            <person name="Lanie J.A."/>
            <person name="Ng W.-L."/>
            <person name="Kazmierczak K.M."/>
            <person name="Andrzejewski T.M."/>
            <person name="Davidsen T.M."/>
            <person name="Wayne K.J."/>
            <person name="Tettelin H."/>
            <person name="Glass J.I."/>
            <person name="Rusch D."/>
            <person name="Podicherti R."/>
            <person name="Tsui H.-C.T."/>
            <person name="Winkler M.E."/>
        </authorList>
    </citation>
    <scope>NUCLEOTIDE SEQUENCE</scope>
</reference>
<proteinExistence type="predicted"/>
<dbReference type="SUPFAM" id="SSF52058">
    <property type="entry name" value="L domain-like"/>
    <property type="match status" value="1"/>
</dbReference>
<dbReference type="EMBL" id="UINC01069110">
    <property type="protein sequence ID" value="SVC02236.1"/>
    <property type="molecule type" value="Genomic_DNA"/>
</dbReference>
<dbReference type="InterPro" id="IPR001611">
    <property type="entry name" value="Leu-rich_rpt"/>
</dbReference>
<dbReference type="Gene3D" id="3.80.10.10">
    <property type="entry name" value="Ribonuclease Inhibitor"/>
    <property type="match status" value="1"/>
</dbReference>
<sequence length="128" mass="14285">MKKIFFTRGIAVASLMFGLAVVPALFAEEKKEEKKVEAPKLKSVFKDKALEEGVRKFVFAKRYNKEPLVEADLIHLSTIKVTNAGIKDLSGLEKCRALASLDLAGNEITDFSAIKDLKRIQYLNLAKN</sequence>
<accession>A0A382IRK1</accession>
<protein>
    <submittedName>
        <fullName evidence="1">Uncharacterized protein</fullName>
    </submittedName>
</protein>
<dbReference type="PROSITE" id="PS51450">
    <property type="entry name" value="LRR"/>
    <property type="match status" value="1"/>
</dbReference>
<gene>
    <name evidence="1" type="ORF">METZ01_LOCUS255090</name>
</gene>